<dbReference type="RefSeq" id="WP_006712257.1">
    <property type="nucleotide sequence ID" value="NZ_AFWF01000145.1"/>
</dbReference>
<keyword evidence="3" id="KW-1185">Reference proteome</keyword>
<dbReference type="Proteomes" id="UP000004605">
    <property type="component" value="Unassembled WGS sequence"/>
</dbReference>
<dbReference type="EMBL" id="AFWF01000145">
    <property type="protein sequence ID" value="EGU39633.1"/>
    <property type="molecule type" value="Genomic_DNA"/>
</dbReference>
<evidence type="ECO:0000313" key="2">
    <source>
        <dbReference type="EMBL" id="EGU39633.1"/>
    </source>
</evidence>
<keyword evidence="1" id="KW-0472">Membrane</keyword>
<name>F9S2E6_9VIBR</name>
<reference evidence="2 3" key="1">
    <citation type="journal article" date="2012" name="Int. J. Syst. Evol. Microbiol.">
        <title>Vibrio caribbeanicus sp. nov., isolated from the marine sponge Scleritoderma cyanea.</title>
        <authorList>
            <person name="Hoffmann M."/>
            <person name="Monday S.R."/>
            <person name="Allard M.W."/>
            <person name="Strain E.A."/>
            <person name="Whittaker P."/>
            <person name="Naum M."/>
            <person name="McCarthy P.J."/>
            <person name="Lopez J.V."/>
            <person name="Fischer M."/>
            <person name="Brown E.W."/>
        </authorList>
    </citation>
    <scope>NUCLEOTIDE SEQUENCE [LARGE SCALE GENOMIC DNA]</scope>
    <source>
        <strain evidence="2 3">ATCC 700023</strain>
    </source>
</reference>
<feature type="transmembrane region" description="Helical" evidence="1">
    <location>
        <begin position="102"/>
        <end position="122"/>
    </location>
</feature>
<comment type="caution">
    <text evidence="2">The sequence shown here is derived from an EMBL/GenBank/DDBJ whole genome shotgun (WGS) entry which is preliminary data.</text>
</comment>
<keyword evidence="1" id="KW-0812">Transmembrane</keyword>
<proteinExistence type="predicted"/>
<dbReference type="AlphaFoldDB" id="F9S2E6"/>
<evidence type="ECO:0008006" key="4">
    <source>
        <dbReference type="Google" id="ProtNLM"/>
    </source>
</evidence>
<keyword evidence="1" id="KW-1133">Transmembrane helix</keyword>
<sequence length="146" mass="16598">MRCFNHPEVDAVCSCKSCLIFLCPECAIKIDHGYVCSEECRVNAEAIEQHNQFVLQEREELLRANEVVLRAVVARKKTYSHFIGFYILMALCTLASGFDRSAYSYSVTFIAIFTILICYCAVRIRSLNVHMDELLSDISKNKSVGK</sequence>
<evidence type="ECO:0000256" key="1">
    <source>
        <dbReference type="SAM" id="Phobius"/>
    </source>
</evidence>
<evidence type="ECO:0000313" key="3">
    <source>
        <dbReference type="Proteomes" id="UP000004605"/>
    </source>
</evidence>
<organism evidence="2 3">
    <name type="scientific">Vibrio ichthyoenteri ATCC 700023</name>
    <dbReference type="NCBI Taxonomy" id="870968"/>
    <lineage>
        <taxon>Bacteria</taxon>
        <taxon>Pseudomonadati</taxon>
        <taxon>Pseudomonadota</taxon>
        <taxon>Gammaproteobacteria</taxon>
        <taxon>Vibrionales</taxon>
        <taxon>Vibrionaceae</taxon>
        <taxon>Vibrio</taxon>
    </lineage>
</organism>
<feature type="transmembrane region" description="Helical" evidence="1">
    <location>
        <begin position="79"/>
        <end position="96"/>
    </location>
</feature>
<accession>F9S2E6</accession>
<protein>
    <recommendedName>
        <fullName evidence="4">B box-type domain-containing protein</fullName>
    </recommendedName>
</protein>
<gene>
    <name evidence="2" type="ORF">VII00023_12778</name>
</gene>
<dbReference type="OrthoDB" id="8820575at2"/>